<protein>
    <submittedName>
        <fullName evidence="1">Uncharacterized protein</fullName>
    </submittedName>
</protein>
<evidence type="ECO:0000313" key="2">
    <source>
        <dbReference type="Proteomes" id="UP000479710"/>
    </source>
</evidence>
<proteinExistence type="predicted"/>
<keyword evidence="2" id="KW-1185">Reference proteome</keyword>
<dbReference type="AlphaFoldDB" id="A0A6G1CVG2"/>
<accession>A0A6G1CVG2</accession>
<comment type="caution">
    <text evidence="1">The sequence shown here is derived from an EMBL/GenBank/DDBJ whole genome shotgun (WGS) entry which is preliminary data.</text>
</comment>
<dbReference type="Proteomes" id="UP000479710">
    <property type="component" value="Unassembled WGS sequence"/>
</dbReference>
<name>A0A6G1CVG2_9ORYZ</name>
<organism evidence="1 2">
    <name type="scientific">Oryza meyeriana var. granulata</name>
    <dbReference type="NCBI Taxonomy" id="110450"/>
    <lineage>
        <taxon>Eukaryota</taxon>
        <taxon>Viridiplantae</taxon>
        <taxon>Streptophyta</taxon>
        <taxon>Embryophyta</taxon>
        <taxon>Tracheophyta</taxon>
        <taxon>Spermatophyta</taxon>
        <taxon>Magnoliopsida</taxon>
        <taxon>Liliopsida</taxon>
        <taxon>Poales</taxon>
        <taxon>Poaceae</taxon>
        <taxon>BOP clade</taxon>
        <taxon>Oryzoideae</taxon>
        <taxon>Oryzeae</taxon>
        <taxon>Oryzinae</taxon>
        <taxon>Oryza</taxon>
        <taxon>Oryza meyeriana</taxon>
    </lineage>
</organism>
<reference evidence="1 2" key="1">
    <citation type="submission" date="2019-11" db="EMBL/GenBank/DDBJ databases">
        <title>Whole genome sequence of Oryza granulata.</title>
        <authorList>
            <person name="Li W."/>
        </authorList>
    </citation>
    <scope>NUCLEOTIDE SEQUENCE [LARGE SCALE GENOMIC DNA]</scope>
    <source>
        <strain evidence="2">cv. Menghai</strain>
        <tissue evidence="1">Leaf</tissue>
    </source>
</reference>
<sequence length="83" mass="9030">MVTNVDVPNLGNCQDGRVGLRRQFQEQDGAMIRFMSIHLCWVATTVALLPSPPLPVAAAVPPLERAPAAATEDLNTHKLLKEQ</sequence>
<gene>
    <name evidence="1" type="ORF">E2562_032538</name>
</gene>
<evidence type="ECO:0000313" key="1">
    <source>
        <dbReference type="EMBL" id="KAF0904156.1"/>
    </source>
</evidence>
<dbReference type="EMBL" id="SPHZ02000008">
    <property type="protein sequence ID" value="KAF0904156.1"/>
    <property type="molecule type" value="Genomic_DNA"/>
</dbReference>